<dbReference type="Ensembl" id="ENSCABT00000004170.1">
    <property type="protein sequence ID" value="ENSCABP00000003843.1"/>
    <property type="gene ID" value="ENSCABG00000002901.1"/>
</dbReference>
<dbReference type="PRINTS" id="PR01157">
    <property type="entry name" value="P2YPURNOCPTR"/>
</dbReference>
<feature type="transmembrane region" description="Helical" evidence="10">
    <location>
        <begin position="105"/>
        <end position="127"/>
    </location>
</feature>
<keyword evidence="7" id="KW-1015">Disulfide bond</keyword>
<evidence type="ECO:0000256" key="5">
    <source>
        <dbReference type="ARBA" id="ARBA00023040"/>
    </source>
</evidence>
<dbReference type="Proteomes" id="UP000694404">
    <property type="component" value="Unplaced"/>
</dbReference>
<dbReference type="PANTHER" id="PTHR24231:SF48">
    <property type="entry name" value="G-PROTEIN COUPLED RECEPTORS FAMILY 1 PROFILE DOMAIN-CONTAINING PROTEIN"/>
    <property type="match status" value="1"/>
</dbReference>
<feature type="transmembrane region" description="Helical" evidence="10">
    <location>
        <begin position="188"/>
        <end position="209"/>
    </location>
</feature>
<evidence type="ECO:0000256" key="2">
    <source>
        <dbReference type="ARBA" id="ARBA00022475"/>
    </source>
</evidence>
<keyword evidence="13" id="KW-1185">Reference proteome</keyword>
<reference evidence="12" key="1">
    <citation type="submission" date="2025-08" db="UniProtKB">
        <authorList>
            <consortium name="Ensembl"/>
        </authorList>
    </citation>
    <scope>IDENTIFICATION</scope>
</reference>
<keyword evidence="6 10" id="KW-0472">Membrane</keyword>
<dbReference type="InterPro" id="IPR017452">
    <property type="entry name" value="GPCR_Rhodpsn_7TM"/>
</dbReference>
<keyword evidence="3 10" id="KW-0812">Transmembrane</keyword>
<dbReference type="AlphaFoldDB" id="A0A8C0G5R1"/>
<evidence type="ECO:0000256" key="7">
    <source>
        <dbReference type="ARBA" id="ARBA00023157"/>
    </source>
</evidence>
<keyword evidence="4 10" id="KW-1133">Transmembrane helix</keyword>
<evidence type="ECO:0000256" key="8">
    <source>
        <dbReference type="ARBA" id="ARBA00023170"/>
    </source>
</evidence>
<evidence type="ECO:0000256" key="4">
    <source>
        <dbReference type="ARBA" id="ARBA00022989"/>
    </source>
</evidence>
<dbReference type="PROSITE" id="PS50262">
    <property type="entry name" value="G_PROTEIN_RECEP_F1_2"/>
    <property type="match status" value="1"/>
</dbReference>
<feature type="transmembrane region" description="Helical" evidence="10">
    <location>
        <begin position="61"/>
        <end position="85"/>
    </location>
</feature>
<evidence type="ECO:0000256" key="3">
    <source>
        <dbReference type="ARBA" id="ARBA00022692"/>
    </source>
</evidence>
<evidence type="ECO:0000256" key="1">
    <source>
        <dbReference type="ARBA" id="ARBA00004651"/>
    </source>
</evidence>
<dbReference type="GO" id="GO:0004930">
    <property type="term" value="F:G protein-coupled receptor activity"/>
    <property type="evidence" value="ECO:0007669"/>
    <property type="project" value="UniProtKB-KW"/>
</dbReference>
<dbReference type="Pfam" id="PF00001">
    <property type="entry name" value="7tm_1"/>
    <property type="match status" value="1"/>
</dbReference>
<proteinExistence type="predicted"/>
<keyword evidence="5" id="KW-0297">G-protein coupled receptor</keyword>
<dbReference type="OMA" id="FCTIIVC"/>
<dbReference type="GO" id="GO:0005886">
    <property type="term" value="C:plasma membrane"/>
    <property type="evidence" value="ECO:0007669"/>
    <property type="project" value="UniProtKB-SubCell"/>
</dbReference>
<evidence type="ECO:0000256" key="6">
    <source>
        <dbReference type="ARBA" id="ARBA00023136"/>
    </source>
</evidence>
<keyword evidence="8" id="KW-0675">Receptor</keyword>
<dbReference type="PANTHER" id="PTHR24231">
    <property type="entry name" value="PURINOCEPTOR-RELATED G-PROTEIN COUPLED RECEPTOR"/>
    <property type="match status" value="1"/>
</dbReference>
<dbReference type="SUPFAM" id="SSF81321">
    <property type="entry name" value="Family A G protein-coupled receptor-like"/>
    <property type="match status" value="1"/>
</dbReference>
<keyword evidence="2" id="KW-1003">Cell membrane</keyword>
<protein>
    <recommendedName>
        <fullName evidence="11">G-protein coupled receptors family 1 profile domain-containing protein</fullName>
    </recommendedName>
</protein>
<accession>A0A8C0G5R1</accession>
<dbReference type="InterPro" id="IPR000276">
    <property type="entry name" value="GPCR_Rhodpsn"/>
</dbReference>
<feature type="transmembrane region" description="Helical" evidence="10">
    <location>
        <begin position="139"/>
        <end position="160"/>
    </location>
</feature>
<comment type="subcellular location">
    <subcellularLocation>
        <location evidence="1">Cell membrane</location>
        <topology evidence="1">Multi-pass membrane protein</topology>
    </subcellularLocation>
</comment>
<dbReference type="GeneTree" id="ENSGT00990000203527"/>
<dbReference type="PRINTS" id="PR00237">
    <property type="entry name" value="GPCRRHODOPSN"/>
</dbReference>
<sequence>MCQNDNATNTSNLDNCSIDDFKHAVYPTIYLTIFALSIFGNGLSIYVFLKLYRKKTPVNVFMLNLAISDLLFVWTLPFRATYYLMKSRWVFGDIFCRIVSYSLYVNMYCSIYFLTVLSIVRFVAIVHPFKHLKLIAIKYSRIICAVIWGFVMTVASVLLFRECIGKDYPRKCLDLQEETVQKLLVMNYIVLIVGFLLPFCTIICCYVLAIKALLKPRVPKAKVRASHKKAVSTIIITLFMFLLCFLPYHILRTVYLLENFKAFMANCCNLLAEGAVIAHSLAAMNSCLDPVLYYFAGENFKERLKKHSLSAFQYTDPSLGITVNFRPLFFSSA</sequence>
<evidence type="ECO:0000256" key="9">
    <source>
        <dbReference type="ARBA" id="ARBA00023224"/>
    </source>
</evidence>
<name>A0A8C0G5R1_CHEAB</name>
<feature type="domain" description="G-protein coupled receptors family 1 profile" evidence="11">
    <location>
        <begin position="40"/>
        <end position="293"/>
    </location>
</feature>
<dbReference type="Gene3D" id="1.20.1070.10">
    <property type="entry name" value="Rhodopsin 7-helix transmembrane proteins"/>
    <property type="match status" value="1"/>
</dbReference>
<reference evidence="12" key="2">
    <citation type="submission" date="2025-09" db="UniProtKB">
        <authorList>
            <consortium name="Ensembl"/>
        </authorList>
    </citation>
    <scope>IDENTIFICATION</scope>
</reference>
<organism evidence="12 13">
    <name type="scientific">Chelonoidis abingdonii</name>
    <name type="common">Abingdon island giant tortoise</name>
    <name type="synonym">Testudo abingdonii</name>
    <dbReference type="NCBI Taxonomy" id="106734"/>
    <lineage>
        <taxon>Eukaryota</taxon>
        <taxon>Metazoa</taxon>
        <taxon>Chordata</taxon>
        <taxon>Craniata</taxon>
        <taxon>Vertebrata</taxon>
        <taxon>Euteleostomi</taxon>
        <taxon>Archelosauria</taxon>
        <taxon>Testudinata</taxon>
        <taxon>Testudines</taxon>
        <taxon>Cryptodira</taxon>
        <taxon>Durocryptodira</taxon>
        <taxon>Testudinoidea</taxon>
        <taxon>Testudinidae</taxon>
        <taxon>Chelonoidis</taxon>
    </lineage>
</organism>
<dbReference type="FunFam" id="1.20.1070.10:FF:000017">
    <property type="entry name" value="lysophosphatidic acid receptor 4"/>
    <property type="match status" value="1"/>
</dbReference>
<feature type="transmembrane region" description="Helical" evidence="10">
    <location>
        <begin position="230"/>
        <end position="250"/>
    </location>
</feature>
<keyword evidence="9" id="KW-0807">Transducer</keyword>
<evidence type="ECO:0000259" key="11">
    <source>
        <dbReference type="PROSITE" id="PS50262"/>
    </source>
</evidence>
<evidence type="ECO:0000313" key="12">
    <source>
        <dbReference type="Ensembl" id="ENSCABP00000003843.1"/>
    </source>
</evidence>
<evidence type="ECO:0000256" key="10">
    <source>
        <dbReference type="SAM" id="Phobius"/>
    </source>
</evidence>
<feature type="transmembrane region" description="Helical" evidence="10">
    <location>
        <begin position="29"/>
        <end position="49"/>
    </location>
</feature>
<evidence type="ECO:0000313" key="13">
    <source>
        <dbReference type="Proteomes" id="UP000694404"/>
    </source>
</evidence>